<evidence type="ECO:0000256" key="1">
    <source>
        <dbReference type="PROSITE-ProRule" id="PRU00176"/>
    </source>
</evidence>
<keyword evidence="1" id="KW-0694">RNA-binding</keyword>
<reference evidence="4" key="1">
    <citation type="journal article" date="2017" name="bioRxiv">
        <title>Conservation of a gene cluster reveals novel cercosporin biosynthetic mechanisms and extends production to the genus Colletotrichum.</title>
        <authorList>
            <person name="de Jonge R."/>
            <person name="Ebert M.K."/>
            <person name="Huitt-Roehl C.R."/>
            <person name="Pal P."/>
            <person name="Suttle J.C."/>
            <person name="Spanner R.E."/>
            <person name="Neubauer J.D."/>
            <person name="Jurick W.M.II."/>
            <person name="Stott K.A."/>
            <person name="Secor G.A."/>
            <person name="Thomma B.P.H.J."/>
            <person name="Van de Peer Y."/>
            <person name="Townsend C.A."/>
            <person name="Bolton M.D."/>
        </authorList>
    </citation>
    <scope>NUCLEOTIDE SEQUENCE [LARGE SCALE GENOMIC DNA]</scope>
    <source>
        <strain evidence="4">CBS538.71</strain>
    </source>
</reference>
<accession>A0A2S6CJQ6</accession>
<dbReference type="PROSITE" id="PS50102">
    <property type="entry name" value="RRM"/>
    <property type="match status" value="1"/>
</dbReference>
<dbReference type="CDD" id="cd00590">
    <property type="entry name" value="RRM_SF"/>
    <property type="match status" value="1"/>
</dbReference>
<organism evidence="3 4">
    <name type="scientific">Cercospora berteroae</name>
    <dbReference type="NCBI Taxonomy" id="357750"/>
    <lineage>
        <taxon>Eukaryota</taxon>
        <taxon>Fungi</taxon>
        <taxon>Dikarya</taxon>
        <taxon>Ascomycota</taxon>
        <taxon>Pezizomycotina</taxon>
        <taxon>Dothideomycetes</taxon>
        <taxon>Dothideomycetidae</taxon>
        <taxon>Mycosphaerellales</taxon>
        <taxon>Mycosphaerellaceae</taxon>
        <taxon>Cercospora</taxon>
    </lineage>
</organism>
<dbReference type="GO" id="GO:0003723">
    <property type="term" value="F:RNA binding"/>
    <property type="evidence" value="ECO:0007669"/>
    <property type="project" value="UniProtKB-UniRule"/>
</dbReference>
<comment type="caution">
    <text evidence="3">The sequence shown here is derived from an EMBL/GenBank/DDBJ whole genome shotgun (WGS) entry which is preliminary data.</text>
</comment>
<evidence type="ECO:0000313" key="4">
    <source>
        <dbReference type="Proteomes" id="UP000237631"/>
    </source>
</evidence>
<dbReference type="InterPro" id="IPR035979">
    <property type="entry name" value="RBD_domain_sf"/>
</dbReference>
<dbReference type="Proteomes" id="UP000237631">
    <property type="component" value="Unassembled WGS sequence"/>
</dbReference>
<dbReference type="Gene3D" id="3.30.70.330">
    <property type="match status" value="1"/>
</dbReference>
<dbReference type="InterPro" id="IPR012677">
    <property type="entry name" value="Nucleotide-bd_a/b_plait_sf"/>
</dbReference>
<name>A0A2S6CJQ6_9PEZI</name>
<proteinExistence type="predicted"/>
<dbReference type="SUPFAM" id="SSF54928">
    <property type="entry name" value="RNA-binding domain, RBD"/>
    <property type="match status" value="1"/>
</dbReference>
<protein>
    <recommendedName>
        <fullName evidence="2">RRM domain-containing protein</fullName>
    </recommendedName>
</protein>
<dbReference type="OrthoDB" id="410044at2759"/>
<evidence type="ECO:0000313" key="3">
    <source>
        <dbReference type="EMBL" id="PPJ59933.1"/>
    </source>
</evidence>
<feature type="domain" description="RRM" evidence="2">
    <location>
        <begin position="311"/>
        <end position="394"/>
    </location>
</feature>
<evidence type="ECO:0000259" key="2">
    <source>
        <dbReference type="PROSITE" id="PS50102"/>
    </source>
</evidence>
<keyword evidence="4" id="KW-1185">Reference proteome</keyword>
<dbReference type="EMBL" id="PNEN01000330">
    <property type="protein sequence ID" value="PPJ59933.1"/>
    <property type="molecule type" value="Genomic_DNA"/>
</dbReference>
<dbReference type="InterPro" id="IPR000504">
    <property type="entry name" value="RRM_dom"/>
</dbReference>
<sequence length="460" mass="51393">MSTATSTRNDKFERLIQMRDEGKSPAHMAAIALTDDRAQRATIRFIDGGRVVHYNGGSSEPIDAAFATDKYCDLKANGFCMFHESNHLMKFRRFIDNCFKDIAIHSDFALARSDDFAYALQHLAAVVKANVPARSQLAITTQLYHNLESMILVEFTYRAARPLETKYKGKFIHREVDGMVELEMPRDPWLHRFADKYREEDINHPDVFKNPLLALPSDSVWRSPASTASAPATFSSDTSLSDITDSPPASFRASIANGTNRYTPTEDMCMPSVGDLLVPVNTRFGPAYNQKLLDYHQACFENAQLHLAADAVLFVGNLPAAFTDLQLITALGETLRSVGSGTCFINVARTYSGDAVRPHALVQFYTPLCVDLAIKRVKGLTLGGRRLRAERSYAKHSLCVLRTDGATPYSHEVEGLLRRFGDYRADWRPTGCHATFDCYGSYLRAKEALQGKVEGILWVR</sequence>
<gene>
    <name evidence="3" type="ORF">CBER1_10682</name>
</gene>
<dbReference type="AlphaFoldDB" id="A0A2S6CJQ6"/>
<dbReference type="STRING" id="357750.A0A2S6CJQ6"/>